<sequence>MVMLSDEMVKDALQVTKLERSRKRDEEVNKNLDYYSSNTKQYTMKYFDGATENEAPYSNYNFTTRFIDKMSRIYQAGVIRDGGVKYKDMIKNKEVAMKHQEKMSNLNGSMALLPTLGKDLIFKYQQIYKFVPFFDKDPLNPVALAYPIMLPVSDPSNTDELGWGYYDSTHYKRFDEDGTRVHSQAHKLGVLPVIFTHKDHQLDEFFVEGATDIITANEQVNVTMTELAVGSRYQLWGQPWMSGVDTDKTYSRMGVNNIVALDDPDSKFGIESPGGDLETSVNLVKFMVELVAQNNHLWITWAEQGGEVPSGISLMIRDLERHEDYVDGIELWRLYEDKIYEVEKALAKARGVELNETLGLDFIPPEYPLSTNDQILWDDHRLKLNIITEAELTLENNEDLGTIAKAKKVWEKRKKINDKNRNELQLPKASEPAPKVDNRINE</sequence>
<evidence type="ECO:0000256" key="1">
    <source>
        <dbReference type="SAM" id="MobiDB-lite"/>
    </source>
</evidence>
<evidence type="ECO:0000313" key="2">
    <source>
        <dbReference type="EMBL" id="AKH46756.1"/>
    </source>
</evidence>
<protein>
    <submittedName>
        <fullName evidence="2">Uncharacterized protein</fullName>
    </submittedName>
</protein>
<reference evidence="2" key="2">
    <citation type="submission" date="2015-03" db="EMBL/GenBank/DDBJ databases">
        <authorList>
            <person name="Chow C.-E.T."/>
            <person name="Winget D.M."/>
            <person name="White R.A.III."/>
            <person name="Hallam S.J."/>
            <person name="Suttle C.A."/>
        </authorList>
    </citation>
    <scope>NUCLEOTIDE SEQUENCE</scope>
    <source>
        <strain evidence="2">Anoxic2_2</strain>
    </source>
</reference>
<name>A0A0F7L6W5_9VIRU</name>
<feature type="region of interest" description="Disordered" evidence="1">
    <location>
        <begin position="420"/>
        <end position="442"/>
    </location>
</feature>
<proteinExistence type="predicted"/>
<reference evidence="2" key="1">
    <citation type="journal article" date="2015" name="Front. Microbiol.">
        <title>Combining genomic sequencing methods to explore viral diversity and reveal potential virus-host interactions.</title>
        <authorList>
            <person name="Chow C.E."/>
            <person name="Winget D.M."/>
            <person name="White R.A.III."/>
            <person name="Hallam S.J."/>
            <person name="Suttle C.A."/>
        </authorList>
    </citation>
    <scope>NUCLEOTIDE SEQUENCE</scope>
    <source>
        <strain evidence="2">Anoxic2_2</strain>
    </source>
</reference>
<dbReference type="EMBL" id="KR029586">
    <property type="protein sequence ID" value="AKH46756.1"/>
    <property type="molecule type" value="Genomic_DNA"/>
</dbReference>
<organism evidence="2">
    <name type="scientific">uncultured marine virus</name>
    <dbReference type="NCBI Taxonomy" id="186617"/>
    <lineage>
        <taxon>Viruses</taxon>
        <taxon>environmental samples</taxon>
    </lineage>
</organism>
<accession>A0A0F7L6W5</accession>